<keyword evidence="3" id="KW-1185">Reference proteome</keyword>
<accession>A0A9Q8T959</accession>
<feature type="compositionally biased region" description="Polar residues" evidence="1">
    <location>
        <begin position="79"/>
        <end position="101"/>
    </location>
</feature>
<feature type="region of interest" description="Disordered" evidence="1">
    <location>
        <begin position="1"/>
        <end position="59"/>
    </location>
</feature>
<name>A0A9Q8T959_9PEZI</name>
<dbReference type="AlphaFoldDB" id="A0A9Q8T959"/>
<dbReference type="KEGG" id="clup:CLUP02_16737"/>
<feature type="compositionally biased region" description="Basic and acidic residues" evidence="1">
    <location>
        <begin position="1"/>
        <end position="12"/>
    </location>
</feature>
<evidence type="ECO:0000256" key="1">
    <source>
        <dbReference type="SAM" id="MobiDB-lite"/>
    </source>
</evidence>
<dbReference type="RefSeq" id="XP_049152802.1">
    <property type="nucleotide sequence ID" value="XM_049295655.1"/>
</dbReference>
<proteinExistence type="predicted"/>
<protein>
    <submittedName>
        <fullName evidence="2">Uncharacterized protein</fullName>
    </submittedName>
</protein>
<sequence>MPEGRQSPEPERQTGAQLQDPPASGKGTDNASNKEQTNKESLDKLESNPKGPLDDALKEKFSKTHVHFANAAYEMAPPESSQPDLSYTISTTPPKLTESPA</sequence>
<gene>
    <name evidence="2" type="ORF">CLUP02_16737</name>
</gene>
<reference evidence="2" key="1">
    <citation type="journal article" date="2021" name="Mol. Plant Microbe Interact.">
        <title>Complete Genome Sequence of the Plant-Pathogenic Fungus Colletotrichum lupini.</title>
        <authorList>
            <person name="Baroncelli R."/>
            <person name="Pensec F."/>
            <person name="Da Lio D."/>
            <person name="Boufleur T."/>
            <person name="Vicente I."/>
            <person name="Sarrocco S."/>
            <person name="Picot A."/>
            <person name="Baraldi E."/>
            <person name="Sukno S."/>
            <person name="Thon M."/>
            <person name="Le Floch G."/>
        </authorList>
    </citation>
    <scope>NUCLEOTIDE SEQUENCE</scope>
    <source>
        <strain evidence="2">IMI 504893</strain>
    </source>
</reference>
<evidence type="ECO:0000313" key="3">
    <source>
        <dbReference type="Proteomes" id="UP000830671"/>
    </source>
</evidence>
<evidence type="ECO:0000313" key="2">
    <source>
        <dbReference type="EMBL" id="UQC91203.1"/>
    </source>
</evidence>
<dbReference type="Proteomes" id="UP000830671">
    <property type="component" value="Chromosome 9"/>
</dbReference>
<dbReference type="EMBL" id="CP019481">
    <property type="protein sequence ID" value="UQC91203.1"/>
    <property type="molecule type" value="Genomic_DNA"/>
</dbReference>
<feature type="region of interest" description="Disordered" evidence="1">
    <location>
        <begin position="72"/>
        <end position="101"/>
    </location>
</feature>
<feature type="compositionally biased region" description="Basic and acidic residues" evidence="1">
    <location>
        <begin position="36"/>
        <end position="59"/>
    </location>
</feature>
<organism evidence="2 3">
    <name type="scientific">Colletotrichum lupini</name>
    <dbReference type="NCBI Taxonomy" id="145971"/>
    <lineage>
        <taxon>Eukaryota</taxon>
        <taxon>Fungi</taxon>
        <taxon>Dikarya</taxon>
        <taxon>Ascomycota</taxon>
        <taxon>Pezizomycotina</taxon>
        <taxon>Sordariomycetes</taxon>
        <taxon>Hypocreomycetidae</taxon>
        <taxon>Glomerellales</taxon>
        <taxon>Glomerellaceae</taxon>
        <taxon>Colletotrichum</taxon>
        <taxon>Colletotrichum acutatum species complex</taxon>
    </lineage>
</organism>
<dbReference type="GeneID" id="73350665"/>